<dbReference type="EMBL" id="LBJQ01000006">
    <property type="protein sequence ID" value="RXH38024.1"/>
    <property type="molecule type" value="Genomic_DNA"/>
</dbReference>
<protein>
    <submittedName>
        <fullName evidence="1">Uncharacterized protein</fullName>
    </submittedName>
</protein>
<proteinExistence type="predicted"/>
<accession>A0A4V1L3H8</accession>
<evidence type="ECO:0000313" key="2">
    <source>
        <dbReference type="Proteomes" id="UP000289546"/>
    </source>
</evidence>
<dbReference type="Proteomes" id="UP000289546">
    <property type="component" value="Unassembled WGS sequence"/>
</dbReference>
<evidence type="ECO:0000313" key="1">
    <source>
        <dbReference type="EMBL" id="RXH38024.1"/>
    </source>
</evidence>
<organism evidence="1 2">
    <name type="scientific">Bradyrhizobium nanningense</name>
    <dbReference type="NCBI Taxonomy" id="1325118"/>
    <lineage>
        <taxon>Bacteria</taxon>
        <taxon>Pseudomonadati</taxon>
        <taxon>Pseudomonadota</taxon>
        <taxon>Alphaproteobacteria</taxon>
        <taxon>Hyphomicrobiales</taxon>
        <taxon>Nitrobacteraceae</taxon>
        <taxon>Bradyrhizobium</taxon>
    </lineage>
</organism>
<gene>
    <name evidence="1" type="ORF">XH99_01795</name>
</gene>
<sequence length="79" mass="9105">MKFLLQDCQTFSRRLVVRRRLQRSGQAFQKNSVLVAAQYVGMTEAWNNEGEQAAGQTGTIERSRDRAWIYFICAGLTFE</sequence>
<comment type="caution">
    <text evidence="1">The sequence shown here is derived from an EMBL/GenBank/DDBJ whole genome shotgun (WGS) entry which is preliminary data.</text>
</comment>
<reference evidence="1 2" key="1">
    <citation type="submission" date="2015-04" db="EMBL/GenBank/DDBJ databases">
        <title>Comparative genomics of rhizobia nodulating Arachis hypogaea in China.</title>
        <authorList>
            <person name="Li Y."/>
        </authorList>
    </citation>
    <scope>NUCLEOTIDE SEQUENCE [LARGE SCALE GENOMIC DNA]</scope>
    <source>
        <strain evidence="1 2">CCBAU 51757</strain>
    </source>
</reference>
<keyword evidence="2" id="KW-1185">Reference proteome</keyword>
<name>A0A4V1L3H8_9BRAD</name>
<dbReference type="AlphaFoldDB" id="A0A4V1L3H8"/>